<dbReference type="PANTHER" id="PTHR31232">
    <property type="match status" value="1"/>
</dbReference>
<feature type="transmembrane region" description="Helical" evidence="7">
    <location>
        <begin position="6"/>
        <end position="28"/>
    </location>
</feature>
<keyword evidence="4 6" id="KW-0964">Secreted</keyword>
<dbReference type="Pfam" id="PF05938">
    <property type="entry name" value="Self-incomp_S1"/>
    <property type="match status" value="1"/>
</dbReference>
<keyword evidence="7" id="KW-0472">Membrane</keyword>
<keyword evidence="7" id="KW-1133">Transmembrane helix</keyword>
<keyword evidence="7" id="KW-0812">Transmembrane</keyword>
<dbReference type="GO" id="GO:0060320">
    <property type="term" value="P:rejection of self pollen"/>
    <property type="evidence" value="ECO:0007669"/>
    <property type="project" value="UniProtKB-KW"/>
</dbReference>
<dbReference type="Proteomes" id="UP000306102">
    <property type="component" value="Unassembled WGS sequence"/>
</dbReference>
<keyword evidence="3 6" id="KW-0713">Self-incompatibility</keyword>
<keyword evidence="5" id="KW-0732">Signal</keyword>
<evidence type="ECO:0000256" key="1">
    <source>
        <dbReference type="ARBA" id="ARBA00004613"/>
    </source>
</evidence>
<comment type="similarity">
    <text evidence="2 6">Belongs to the plant self-incompatibility (S1) protein family.</text>
</comment>
<evidence type="ECO:0000256" key="2">
    <source>
        <dbReference type="ARBA" id="ARBA00005581"/>
    </source>
</evidence>
<sequence>MKIHIIGYGLVFFALMLVFSSMVSGIFLKKVHVYLINQLEPEKTLNVHCKSKDDDLGPQQLSFNQTYEWTFHNNFFDRTLFWCEMDWQKTPGIQVSGSFNIYKGNRDQRRCVRLVIRRNSGDQQCQTDLYDELIKNIGNEINYGLKNCPLVPESKEVVYEEKQIVSKLRHV</sequence>
<evidence type="ECO:0000256" key="3">
    <source>
        <dbReference type="ARBA" id="ARBA00022471"/>
    </source>
</evidence>
<evidence type="ECO:0000313" key="9">
    <source>
        <dbReference type="Proteomes" id="UP000306102"/>
    </source>
</evidence>
<accession>A0A4V3WM63</accession>
<evidence type="ECO:0000256" key="6">
    <source>
        <dbReference type="RuleBase" id="RU367044"/>
    </source>
</evidence>
<dbReference type="AlphaFoldDB" id="A0A4V3WM63"/>
<comment type="caution">
    <text evidence="8">The sequence shown here is derived from an EMBL/GenBank/DDBJ whole genome shotgun (WGS) entry which is preliminary data.</text>
</comment>
<dbReference type="GO" id="GO:0005576">
    <property type="term" value="C:extracellular region"/>
    <property type="evidence" value="ECO:0007669"/>
    <property type="project" value="UniProtKB-SubCell"/>
</dbReference>
<reference evidence="8 9" key="1">
    <citation type="journal article" date="2018" name="Proc. Natl. Acad. Sci. U.S.A.">
        <title>Draft genome sequence of Camellia sinensis var. sinensis provides insights into the evolution of the tea genome and tea quality.</title>
        <authorList>
            <person name="Wei C."/>
            <person name="Yang H."/>
            <person name="Wang S."/>
            <person name="Zhao J."/>
            <person name="Liu C."/>
            <person name="Gao L."/>
            <person name="Xia E."/>
            <person name="Lu Y."/>
            <person name="Tai Y."/>
            <person name="She G."/>
            <person name="Sun J."/>
            <person name="Cao H."/>
            <person name="Tong W."/>
            <person name="Gao Q."/>
            <person name="Li Y."/>
            <person name="Deng W."/>
            <person name="Jiang X."/>
            <person name="Wang W."/>
            <person name="Chen Q."/>
            <person name="Zhang S."/>
            <person name="Li H."/>
            <person name="Wu J."/>
            <person name="Wang P."/>
            <person name="Li P."/>
            <person name="Shi C."/>
            <person name="Zheng F."/>
            <person name="Jian J."/>
            <person name="Huang B."/>
            <person name="Shan D."/>
            <person name="Shi M."/>
            <person name="Fang C."/>
            <person name="Yue Y."/>
            <person name="Li F."/>
            <person name="Li D."/>
            <person name="Wei S."/>
            <person name="Han B."/>
            <person name="Jiang C."/>
            <person name="Yin Y."/>
            <person name="Xia T."/>
            <person name="Zhang Z."/>
            <person name="Bennetzen J.L."/>
            <person name="Zhao S."/>
            <person name="Wan X."/>
        </authorList>
    </citation>
    <scope>NUCLEOTIDE SEQUENCE [LARGE SCALE GENOMIC DNA]</scope>
    <source>
        <strain evidence="9">cv. Shuchazao</strain>
        <tissue evidence="8">Leaf</tissue>
    </source>
</reference>
<gene>
    <name evidence="8" type="ORF">TEA_000377</name>
</gene>
<keyword evidence="9" id="KW-1185">Reference proteome</keyword>
<dbReference type="STRING" id="542762.A0A4V3WM63"/>
<comment type="subcellular location">
    <subcellularLocation>
        <location evidence="1 6">Secreted</location>
    </subcellularLocation>
</comment>
<dbReference type="PANTHER" id="PTHR31232:SF18">
    <property type="entry name" value="S-PROTEIN HOMOLOG"/>
    <property type="match status" value="1"/>
</dbReference>
<organism evidence="8 9">
    <name type="scientific">Camellia sinensis var. sinensis</name>
    <name type="common">China tea</name>
    <dbReference type="NCBI Taxonomy" id="542762"/>
    <lineage>
        <taxon>Eukaryota</taxon>
        <taxon>Viridiplantae</taxon>
        <taxon>Streptophyta</taxon>
        <taxon>Embryophyta</taxon>
        <taxon>Tracheophyta</taxon>
        <taxon>Spermatophyta</taxon>
        <taxon>Magnoliopsida</taxon>
        <taxon>eudicotyledons</taxon>
        <taxon>Gunneridae</taxon>
        <taxon>Pentapetalae</taxon>
        <taxon>asterids</taxon>
        <taxon>Ericales</taxon>
        <taxon>Theaceae</taxon>
        <taxon>Camellia</taxon>
    </lineage>
</organism>
<evidence type="ECO:0000256" key="7">
    <source>
        <dbReference type="SAM" id="Phobius"/>
    </source>
</evidence>
<proteinExistence type="inferred from homology"/>
<name>A0A4V3WM63_CAMSN</name>
<evidence type="ECO:0000313" key="8">
    <source>
        <dbReference type="EMBL" id="THG07377.1"/>
    </source>
</evidence>
<protein>
    <recommendedName>
        <fullName evidence="6">S-protein homolog</fullName>
    </recommendedName>
</protein>
<dbReference type="InterPro" id="IPR010264">
    <property type="entry name" value="Self-incomp_S1"/>
</dbReference>
<evidence type="ECO:0000256" key="5">
    <source>
        <dbReference type="ARBA" id="ARBA00022729"/>
    </source>
</evidence>
<evidence type="ECO:0000256" key="4">
    <source>
        <dbReference type="ARBA" id="ARBA00022525"/>
    </source>
</evidence>
<dbReference type="EMBL" id="SDRB02010092">
    <property type="protein sequence ID" value="THG07377.1"/>
    <property type="molecule type" value="Genomic_DNA"/>
</dbReference>